<protein>
    <submittedName>
        <fullName evidence="2">Uncharacterized protein</fullName>
    </submittedName>
</protein>
<comment type="caution">
    <text evidence="2">The sequence shown here is derived from an EMBL/GenBank/DDBJ whole genome shotgun (WGS) entry which is preliminary data.</text>
</comment>
<sequence>MKKRRLLLSIFVIGFGTVMAQHHGMKHHHASGMQETAVVEGIGVVPVYKVLVTQSGKAMSARDWASMKTMKMQEILNLDNKQAERLYKVNLGWAKDTRSYHAEKHAMKDKQIKKMMKREKKFTETLSPTQLAAYNSWKKQNRMSMDVKSCKMKGHGKRMIISCRGEHFNDY</sequence>
<dbReference type="Proteomes" id="UP000823636">
    <property type="component" value="Unassembled WGS sequence"/>
</dbReference>
<proteinExistence type="predicted"/>
<reference evidence="2" key="1">
    <citation type="submission" date="2020-10" db="EMBL/GenBank/DDBJ databases">
        <authorList>
            <person name="Gilroy R."/>
        </authorList>
    </citation>
    <scope>NUCLEOTIDE SEQUENCE</scope>
    <source>
        <strain evidence="2">G3-4614</strain>
    </source>
</reference>
<evidence type="ECO:0000313" key="3">
    <source>
        <dbReference type="Proteomes" id="UP000823636"/>
    </source>
</evidence>
<accession>A0A9D9E1K6</accession>
<organism evidence="2 3">
    <name type="scientific">Candidatus Caccoplasma merdipullorum</name>
    <dbReference type="NCBI Taxonomy" id="2840718"/>
    <lineage>
        <taxon>Bacteria</taxon>
        <taxon>Pseudomonadati</taxon>
        <taxon>Bacteroidota</taxon>
        <taxon>Bacteroidia</taxon>
        <taxon>Bacteroidales</taxon>
        <taxon>Bacteroidaceae</taxon>
        <taxon>Bacteroidaceae incertae sedis</taxon>
        <taxon>Candidatus Caccoplasma</taxon>
    </lineage>
</organism>
<gene>
    <name evidence="2" type="ORF">IAC54_01585</name>
</gene>
<evidence type="ECO:0000313" key="2">
    <source>
        <dbReference type="EMBL" id="MBO8437576.1"/>
    </source>
</evidence>
<feature type="chain" id="PRO_5039261289" evidence="1">
    <location>
        <begin position="21"/>
        <end position="171"/>
    </location>
</feature>
<reference evidence="2" key="2">
    <citation type="journal article" date="2021" name="PeerJ">
        <title>Extensive microbial diversity within the chicken gut microbiome revealed by metagenomics and culture.</title>
        <authorList>
            <person name="Gilroy R."/>
            <person name="Ravi A."/>
            <person name="Getino M."/>
            <person name="Pursley I."/>
            <person name="Horton D.L."/>
            <person name="Alikhan N.F."/>
            <person name="Baker D."/>
            <person name="Gharbi K."/>
            <person name="Hall N."/>
            <person name="Watson M."/>
            <person name="Adriaenssens E.M."/>
            <person name="Foster-Nyarko E."/>
            <person name="Jarju S."/>
            <person name="Secka A."/>
            <person name="Antonio M."/>
            <person name="Oren A."/>
            <person name="Chaudhuri R.R."/>
            <person name="La Ragione R."/>
            <person name="Hildebrand F."/>
            <person name="Pallen M.J."/>
        </authorList>
    </citation>
    <scope>NUCLEOTIDE SEQUENCE</scope>
    <source>
        <strain evidence="2">G3-4614</strain>
    </source>
</reference>
<evidence type="ECO:0000256" key="1">
    <source>
        <dbReference type="SAM" id="SignalP"/>
    </source>
</evidence>
<feature type="signal peptide" evidence="1">
    <location>
        <begin position="1"/>
        <end position="20"/>
    </location>
</feature>
<name>A0A9D9E1K6_9BACT</name>
<dbReference type="AlphaFoldDB" id="A0A9D9E1K6"/>
<keyword evidence="1" id="KW-0732">Signal</keyword>
<dbReference type="EMBL" id="JADIMW010000015">
    <property type="protein sequence ID" value="MBO8437576.1"/>
    <property type="molecule type" value="Genomic_DNA"/>
</dbReference>